<feature type="domain" description="Histidine kinase" evidence="12">
    <location>
        <begin position="217"/>
        <end position="431"/>
    </location>
</feature>
<keyword evidence="8 11" id="KW-1133">Transmembrane helix</keyword>
<gene>
    <name evidence="14" type="ORF">FG385_23755</name>
</gene>
<feature type="domain" description="HAMP" evidence="13">
    <location>
        <begin position="156"/>
        <end position="209"/>
    </location>
</feature>
<dbReference type="Pfam" id="PF02518">
    <property type="entry name" value="HATPase_c"/>
    <property type="match status" value="1"/>
</dbReference>
<dbReference type="SUPFAM" id="SSF158472">
    <property type="entry name" value="HAMP domain-like"/>
    <property type="match status" value="1"/>
</dbReference>
<reference evidence="14 15" key="1">
    <citation type="submission" date="2019-06" db="EMBL/GenBank/DDBJ databases">
        <title>Amycolatopsis alkalitolerans sp. nov., isolated from Gastrodia elata Blume.</title>
        <authorList>
            <person name="Narsing Rao M.P."/>
            <person name="Li W.J."/>
        </authorList>
    </citation>
    <scope>NUCLEOTIDE SEQUENCE [LARGE SCALE GENOMIC DNA]</scope>
    <source>
        <strain evidence="14 15">SYSUP0005</strain>
    </source>
</reference>
<dbReference type="SUPFAM" id="SSF47384">
    <property type="entry name" value="Homodimeric domain of signal transducing histidine kinase"/>
    <property type="match status" value="1"/>
</dbReference>
<evidence type="ECO:0000256" key="5">
    <source>
        <dbReference type="ARBA" id="ARBA00022679"/>
    </source>
</evidence>
<dbReference type="EC" id="2.7.13.3" evidence="3"/>
<dbReference type="SMART" id="SM00388">
    <property type="entry name" value="HisKA"/>
    <property type="match status" value="1"/>
</dbReference>
<dbReference type="PANTHER" id="PTHR45436:SF5">
    <property type="entry name" value="SENSOR HISTIDINE KINASE TRCS"/>
    <property type="match status" value="1"/>
</dbReference>
<keyword evidence="10 11" id="KW-0472">Membrane</keyword>
<dbReference type="EMBL" id="VDFW01000023">
    <property type="protein sequence ID" value="TNC22911.1"/>
    <property type="molecule type" value="Genomic_DNA"/>
</dbReference>
<accession>A0A5C4LUJ3</accession>
<dbReference type="InterPro" id="IPR004358">
    <property type="entry name" value="Sig_transdc_His_kin-like_C"/>
</dbReference>
<keyword evidence="4" id="KW-0597">Phosphoprotein</keyword>
<dbReference type="InterPro" id="IPR003594">
    <property type="entry name" value="HATPase_dom"/>
</dbReference>
<evidence type="ECO:0000256" key="11">
    <source>
        <dbReference type="SAM" id="Phobius"/>
    </source>
</evidence>
<dbReference type="GO" id="GO:0000155">
    <property type="term" value="F:phosphorelay sensor kinase activity"/>
    <property type="evidence" value="ECO:0007669"/>
    <property type="project" value="InterPro"/>
</dbReference>
<dbReference type="Gene3D" id="1.10.287.130">
    <property type="match status" value="1"/>
</dbReference>
<dbReference type="SUPFAM" id="SSF55874">
    <property type="entry name" value="ATPase domain of HSP90 chaperone/DNA topoisomerase II/histidine kinase"/>
    <property type="match status" value="1"/>
</dbReference>
<dbReference type="Gene3D" id="3.30.565.10">
    <property type="entry name" value="Histidine kinase-like ATPase, C-terminal domain"/>
    <property type="match status" value="1"/>
</dbReference>
<evidence type="ECO:0000256" key="6">
    <source>
        <dbReference type="ARBA" id="ARBA00022692"/>
    </source>
</evidence>
<comment type="caution">
    <text evidence="14">The sequence shown here is derived from an EMBL/GenBank/DDBJ whole genome shotgun (WGS) entry which is preliminary data.</text>
</comment>
<dbReference type="InterPro" id="IPR036097">
    <property type="entry name" value="HisK_dim/P_sf"/>
</dbReference>
<dbReference type="AlphaFoldDB" id="A0A5C4LUJ3"/>
<evidence type="ECO:0000256" key="4">
    <source>
        <dbReference type="ARBA" id="ARBA00022553"/>
    </source>
</evidence>
<evidence type="ECO:0000256" key="9">
    <source>
        <dbReference type="ARBA" id="ARBA00023012"/>
    </source>
</evidence>
<evidence type="ECO:0000256" key="3">
    <source>
        <dbReference type="ARBA" id="ARBA00012438"/>
    </source>
</evidence>
<dbReference type="Proteomes" id="UP000305546">
    <property type="component" value="Unassembled WGS sequence"/>
</dbReference>
<dbReference type="CDD" id="cd00075">
    <property type="entry name" value="HATPase"/>
    <property type="match status" value="1"/>
</dbReference>
<dbReference type="PROSITE" id="PS50109">
    <property type="entry name" value="HIS_KIN"/>
    <property type="match status" value="1"/>
</dbReference>
<keyword evidence="7 14" id="KW-0418">Kinase</keyword>
<dbReference type="GO" id="GO:0005886">
    <property type="term" value="C:plasma membrane"/>
    <property type="evidence" value="ECO:0007669"/>
    <property type="project" value="UniProtKB-SubCell"/>
</dbReference>
<sequence length="436" mass="46104">MRVRTVSLRRRVTLTALGVVAVVLAGVLLAVQLLFTVATNRTVDAILSDRVQLARQLAAQRVGPAALIRRVDARSVRALLVMPDGTAFGSLTTDRANAPEARTIRLETGRVKGAALTLQADAGLLSGARSTLVRLSALAGAVALLVTAVILVFGVRFALSPLDAMTRLARSIARGGRGRRLSPLPANTELGRTAQAFDEMLDALEGSEQRTQRFVADAAHELRTPIAGLQAVADAMLQQSPDAPREERERLQMLLGREARRAGKLVDDLLDLARLDAGIELQRQPVELRAMAATQVDRARLQHPGRTVELTGEDVIADADPDRVAQIVANLVDNACQATPPGGRVSVAIGRSGGAAEITVADTGPGVPIGEQERIFDRLVRLDDARDRRAGGSGLGLPIARGLARAHGGDLAYVPAGGPGGRFRLVLPLTSALPNR</sequence>
<dbReference type="Pfam" id="PF00512">
    <property type="entry name" value="HisKA"/>
    <property type="match status" value="1"/>
</dbReference>
<dbReference type="CDD" id="cd06225">
    <property type="entry name" value="HAMP"/>
    <property type="match status" value="1"/>
</dbReference>
<dbReference type="PROSITE" id="PS50885">
    <property type="entry name" value="HAMP"/>
    <property type="match status" value="1"/>
</dbReference>
<evidence type="ECO:0000313" key="14">
    <source>
        <dbReference type="EMBL" id="TNC22911.1"/>
    </source>
</evidence>
<dbReference type="CDD" id="cd00082">
    <property type="entry name" value="HisKA"/>
    <property type="match status" value="1"/>
</dbReference>
<feature type="transmembrane region" description="Helical" evidence="11">
    <location>
        <begin position="12"/>
        <end position="35"/>
    </location>
</feature>
<keyword evidence="5" id="KW-0808">Transferase</keyword>
<evidence type="ECO:0000256" key="2">
    <source>
        <dbReference type="ARBA" id="ARBA00004236"/>
    </source>
</evidence>
<dbReference type="PRINTS" id="PR00344">
    <property type="entry name" value="BCTRLSENSOR"/>
</dbReference>
<keyword evidence="9" id="KW-0902">Two-component regulatory system</keyword>
<dbReference type="PANTHER" id="PTHR45436">
    <property type="entry name" value="SENSOR HISTIDINE KINASE YKOH"/>
    <property type="match status" value="1"/>
</dbReference>
<evidence type="ECO:0000259" key="13">
    <source>
        <dbReference type="PROSITE" id="PS50885"/>
    </source>
</evidence>
<dbReference type="OrthoDB" id="9757990at2"/>
<evidence type="ECO:0000259" key="12">
    <source>
        <dbReference type="PROSITE" id="PS50109"/>
    </source>
</evidence>
<evidence type="ECO:0000256" key="8">
    <source>
        <dbReference type="ARBA" id="ARBA00022989"/>
    </source>
</evidence>
<evidence type="ECO:0000256" key="10">
    <source>
        <dbReference type="ARBA" id="ARBA00023136"/>
    </source>
</evidence>
<proteinExistence type="predicted"/>
<name>A0A5C4LUJ3_9PSEU</name>
<dbReference type="Pfam" id="PF00672">
    <property type="entry name" value="HAMP"/>
    <property type="match status" value="1"/>
</dbReference>
<dbReference type="InterPro" id="IPR050428">
    <property type="entry name" value="TCS_sensor_his_kinase"/>
</dbReference>
<dbReference type="SMART" id="SM00304">
    <property type="entry name" value="HAMP"/>
    <property type="match status" value="1"/>
</dbReference>
<comment type="catalytic activity">
    <reaction evidence="1">
        <text>ATP + protein L-histidine = ADP + protein N-phospho-L-histidine.</text>
        <dbReference type="EC" id="2.7.13.3"/>
    </reaction>
</comment>
<dbReference type="InterPro" id="IPR036890">
    <property type="entry name" value="HATPase_C_sf"/>
</dbReference>
<evidence type="ECO:0000313" key="15">
    <source>
        <dbReference type="Proteomes" id="UP000305546"/>
    </source>
</evidence>
<comment type="subcellular location">
    <subcellularLocation>
        <location evidence="2">Cell membrane</location>
    </subcellularLocation>
</comment>
<evidence type="ECO:0000256" key="7">
    <source>
        <dbReference type="ARBA" id="ARBA00022777"/>
    </source>
</evidence>
<dbReference type="InterPro" id="IPR003661">
    <property type="entry name" value="HisK_dim/P_dom"/>
</dbReference>
<keyword evidence="15" id="KW-1185">Reference proteome</keyword>
<protein>
    <recommendedName>
        <fullName evidence="3">histidine kinase</fullName>
        <ecNumber evidence="3">2.7.13.3</ecNumber>
    </recommendedName>
</protein>
<dbReference type="Gene3D" id="6.10.340.10">
    <property type="match status" value="1"/>
</dbReference>
<feature type="transmembrane region" description="Helical" evidence="11">
    <location>
        <begin position="135"/>
        <end position="159"/>
    </location>
</feature>
<organism evidence="14 15">
    <name type="scientific">Amycolatopsis alkalitolerans</name>
    <dbReference type="NCBI Taxonomy" id="2547244"/>
    <lineage>
        <taxon>Bacteria</taxon>
        <taxon>Bacillati</taxon>
        <taxon>Actinomycetota</taxon>
        <taxon>Actinomycetes</taxon>
        <taxon>Pseudonocardiales</taxon>
        <taxon>Pseudonocardiaceae</taxon>
        <taxon>Amycolatopsis</taxon>
    </lineage>
</organism>
<keyword evidence="6 11" id="KW-0812">Transmembrane</keyword>
<dbReference type="SMART" id="SM00387">
    <property type="entry name" value="HATPase_c"/>
    <property type="match status" value="1"/>
</dbReference>
<dbReference type="InterPro" id="IPR003660">
    <property type="entry name" value="HAMP_dom"/>
</dbReference>
<dbReference type="InterPro" id="IPR005467">
    <property type="entry name" value="His_kinase_dom"/>
</dbReference>
<evidence type="ECO:0000256" key="1">
    <source>
        <dbReference type="ARBA" id="ARBA00000085"/>
    </source>
</evidence>